<feature type="transmembrane region" description="Helical" evidence="7">
    <location>
        <begin position="255"/>
        <end position="274"/>
    </location>
</feature>
<comment type="subcellular location">
    <subcellularLocation>
        <location evidence="1">Cell membrane</location>
        <topology evidence="1">Multi-pass membrane protein</topology>
    </subcellularLocation>
</comment>
<keyword evidence="3" id="KW-1003">Cell membrane</keyword>
<dbReference type="EMBL" id="CAJVAS010000033">
    <property type="protein sequence ID" value="CAG7646015.1"/>
    <property type="molecule type" value="Genomic_DNA"/>
</dbReference>
<evidence type="ECO:0000256" key="2">
    <source>
        <dbReference type="ARBA" id="ARBA00007362"/>
    </source>
</evidence>
<keyword evidence="6 7" id="KW-0472">Membrane</keyword>
<feature type="domain" description="EamA" evidence="8">
    <location>
        <begin position="155"/>
        <end position="296"/>
    </location>
</feature>
<feature type="transmembrane region" description="Helical" evidence="7">
    <location>
        <begin position="102"/>
        <end position="119"/>
    </location>
</feature>
<keyword evidence="10" id="KW-1185">Reference proteome</keyword>
<feature type="transmembrane region" description="Helical" evidence="7">
    <location>
        <begin position="154"/>
        <end position="174"/>
    </location>
</feature>
<evidence type="ECO:0000313" key="9">
    <source>
        <dbReference type="EMBL" id="CAG7646015.1"/>
    </source>
</evidence>
<dbReference type="AlphaFoldDB" id="A0A916K8V6"/>
<comment type="caution">
    <text evidence="9">The sequence shown here is derived from an EMBL/GenBank/DDBJ whole genome shotgun (WGS) entry which is preliminary data.</text>
</comment>
<dbReference type="PANTHER" id="PTHR32322">
    <property type="entry name" value="INNER MEMBRANE TRANSPORTER"/>
    <property type="match status" value="1"/>
</dbReference>
<feature type="transmembrane region" description="Helical" evidence="7">
    <location>
        <begin position="41"/>
        <end position="61"/>
    </location>
</feature>
<evidence type="ECO:0000256" key="1">
    <source>
        <dbReference type="ARBA" id="ARBA00004651"/>
    </source>
</evidence>
<feature type="transmembrane region" description="Helical" evidence="7">
    <location>
        <begin position="280"/>
        <end position="298"/>
    </location>
</feature>
<dbReference type="InterPro" id="IPR000620">
    <property type="entry name" value="EamA_dom"/>
</dbReference>
<protein>
    <recommendedName>
        <fullName evidence="8">EamA domain-containing protein</fullName>
    </recommendedName>
</protein>
<dbReference type="InterPro" id="IPR050638">
    <property type="entry name" value="AA-Vitamin_Transporters"/>
</dbReference>
<dbReference type="PANTHER" id="PTHR32322:SF18">
    <property type="entry name" value="S-ADENOSYLMETHIONINE_S-ADENOSYLHOMOCYSTEINE TRANSPORTER"/>
    <property type="match status" value="1"/>
</dbReference>
<accession>A0A916K8V6</accession>
<evidence type="ECO:0000256" key="6">
    <source>
        <dbReference type="ARBA" id="ARBA00023136"/>
    </source>
</evidence>
<keyword evidence="4 7" id="KW-0812">Transmembrane</keyword>
<feature type="transmembrane region" description="Helical" evidence="7">
    <location>
        <begin position="9"/>
        <end position="29"/>
    </location>
</feature>
<evidence type="ECO:0000256" key="4">
    <source>
        <dbReference type="ARBA" id="ARBA00022692"/>
    </source>
</evidence>
<dbReference type="GO" id="GO:0005886">
    <property type="term" value="C:plasma membrane"/>
    <property type="evidence" value="ECO:0007669"/>
    <property type="project" value="UniProtKB-SubCell"/>
</dbReference>
<evidence type="ECO:0000259" key="8">
    <source>
        <dbReference type="Pfam" id="PF00892"/>
    </source>
</evidence>
<evidence type="ECO:0000256" key="7">
    <source>
        <dbReference type="SAM" id="Phobius"/>
    </source>
</evidence>
<feature type="transmembrane region" description="Helical" evidence="7">
    <location>
        <begin position="131"/>
        <end position="148"/>
    </location>
</feature>
<reference evidence="9" key="1">
    <citation type="submission" date="2021-06" db="EMBL/GenBank/DDBJ databases">
        <authorList>
            <person name="Criscuolo A."/>
        </authorList>
    </citation>
    <scope>NUCLEOTIDE SEQUENCE</scope>
    <source>
        <strain evidence="9">CIP111600</strain>
    </source>
</reference>
<feature type="transmembrane region" description="Helical" evidence="7">
    <location>
        <begin position="73"/>
        <end position="90"/>
    </location>
</feature>
<comment type="similarity">
    <text evidence="2">Belongs to the EamA transporter family.</text>
</comment>
<dbReference type="Proteomes" id="UP000693672">
    <property type="component" value="Unassembled WGS sequence"/>
</dbReference>
<evidence type="ECO:0000256" key="5">
    <source>
        <dbReference type="ARBA" id="ARBA00022989"/>
    </source>
</evidence>
<proteinExistence type="inferred from homology"/>
<dbReference type="Pfam" id="PF00892">
    <property type="entry name" value="EamA"/>
    <property type="match status" value="2"/>
</dbReference>
<feature type="domain" description="EamA" evidence="8">
    <location>
        <begin position="10"/>
        <end position="143"/>
    </location>
</feature>
<gene>
    <name evidence="9" type="ORF">PAESOLCIP111_05079</name>
</gene>
<sequence>MLLPQEKKLAYAMVVVNASIIGLSFLFTKMALEHASPIDTLAFRFALSFAVMSIPVLLGQVKLQYRGKPTGQALLLAAAYPLGFFTFQTYGLKHASSSEGGILYAFTPVLTLLLASVFLKEATTLRQKLSIFLSVFGVVFIFTMKGSGIDWSNVTGILLLFLSGLAFAGYSVLARSLLRTFSPAEITYLTLGVGFAAFSAVALAGHAAAGTLGSFVAPLASGGFLVSIGYLGILSSLVTALTANYALSKMEASRMSVFSNLSVVVSLAAGALILGENITWYHAIGSALILAGVTGANMRSRRNKAKPRAATPTG</sequence>
<feature type="transmembrane region" description="Helical" evidence="7">
    <location>
        <begin position="186"/>
        <end position="209"/>
    </location>
</feature>
<name>A0A916K8V6_9BACL</name>
<keyword evidence="5 7" id="KW-1133">Transmembrane helix</keyword>
<organism evidence="9 10">
    <name type="scientific">Paenibacillus solanacearum</name>
    <dbReference type="NCBI Taxonomy" id="2048548"/>
    <lineage>
        <taxon>Bacteria</taxon>
        <taxon>Bacillati</taxon>
        <taxon>Bacillota</taxon>
        <taxon>Bacilli</taxon>
        <taxon>Bacillales</taxon>
        <taxon>Paenibacillaceae</taxon>
        <taxon>Paenibacillus</taxon>
    </lineage>
</organism>
<evidence type="ECO:0000256" key="3">
    <source>
        <dbReference type="ARBA" id="ARBA00022475"/>
    </source>
</evidence>
<feature type="transmembrane region" description="Helical" evidence="7">
    <location>
        <begin position="215"/>
        <end position="243"/>
    </location>
</feature>
<evidence type="ECO:0000313" key="10">
    <source>
        <dbReference type="Proteomes" id="UP000693672"/>
    </source>
</evidence>